<sequence length="53" mass="6293">RVFHITLKSQYVEDQFELDESPQLIDQVEPWLRNLHSVDSTEQAIFSSISRYP</sequence>
<dbReference type="EMBL" id="LXQA010128474">
    <property type="protein sequence ID" value="MCI22069.1"/>
    <property type="molecule type" value="Genomic_DNA"/>
</dbReference>
<evidence type="ECO:0000313" key="2">
    <source>
        <dbReference type="Proteomes" id="UP000265520"/>
    </source>
</evidence>
<keyword evidence="2" id="KW-1185">Reference proteome</keyword>
<proteinExistence type="predicted"/>
<accession>A0A392QDU8</accession>
<organism evidence="1 2">
    <name type="scientific">Trifolium medium</name>
    <dbReference type="NCBI Taxonomy" id="97028"/>
    <lineage>
        <taxon>Eukaryota</taxon>
        <taxon>Viridiplantae</taxon>
        <taxon>Streptophyta</taxon>
        <taxon>Embryophyta</taxon>
        <taxon>Tracheophyta</taxon>
        <taxon>Spermatophyta</taxon>
        <taxon>Magnoliopsida</taxon>
        <taxon>eudicotyledons</taxon>
        <taxon>Gunneridae</taxon>
        <taxon>Pentapetalae</taxon>
        <taxon>rosids</taxon>
        <taxon>fabids</taxon>
        <taxon>Fabales</taxon>
        <taxon>Fabaceae</taxon>
        <taxon>Papilionoideae</taxon>
        <taxon>50 kb inversion clade</taxon>
        <taxon>NPAAA clade</taxon>
        <taxon>Hologalegina</taxon>
        <taxon>IRL clade</taxon>
        <taxon>Trifolieae</taxon>
        <taxon>Trifolium</taxon>
    </lineage>
</organism>
<comment type="caution">
    <text evidence="1">The sequence shown here is derived from an EMBL/GenBank/DDBJ whole genome shotgun (WGS) entry which is preliminary data.</text>
</comment>
<evidence type="ECO:0000313" key="1">
    <source>
        <dbReference type="EMBL" id="MCI22069.1"/>
    </source>
</evidence>
<feature type="non-terminal residue" evidence="1">
    <location>
        <position position="1"/>
    </location>
</feature>
<dbReference type="Proteomes" id="UP000265520">
    <property type="component" value="Unassembled WGS sequence"/>
</dbReference>
<name>A0A392QDU8_9FABA</name>
<reference evidence="1 2" key="1">
    <citation type="journal article" date="2018" name="Front. Plant Sci.">
        <title>Red Clover (Trifolium pratense) and Zigzag Clover (T. medium) - A Picture of Genomic Similarities and Differences.</title>
        <authorList>
            <person name="Dluhosova J."/>
            <person name="Istvanek J."/>
            <person name="Nedelnik J."/>
            <person name="Repkova J."/>
        </authorList>
    </citation>
    <scope>NUCLEOTIDE SEQUENCE [LARGE SCALE GENOMIC DNA]</scope>
    <source>
        <strain evidence="2">cv. 10/8</strain>
        <tissue evidence="1">Leaf</tissue>
    </source>
</reference>
<protein>
    <submittedName>
        <fullName evidence="1">Uncharacterized protein</fullName>
    </submittedName>
</protein>
<dbReference type="AlphaFoldDB" id="A0A392QDU8"/>